<reference evidence="10 11" key="1">
    <citation type="submission" date="2014-04" db="EMBL/GenBank/DDBJ databases">
        <authorList>
            <consortium name="DOE Joint Genome Institute"/>
            <person name="Kuo A."/>
            <person name="Martino E."/>
            <person name="Perotto S."/>
            <person name="Kohler A."/>
            <person name="Nagy L.G."/>
            <person name="Floudas D."/>
            <person name="Copeland A."/>
            <person name="Barry K.W."/>
            <person name="Cichocki N."/>
            <person name="Veneault-Fourrey C."/>
            <person name="LaButti K."/>
            <person name="Lindquist E.A."/>
            <person name="Lipzen A."/>
            <person name="Lundell T."/>
            <person name="Morin E."/>
            <person name="Murat C."/>
            <person name="Sun H."/>
            <person name="Tunlid A."/>
            <person name="Henrissat B."/>
            <person name="Grigoriev I.V."/>
            <person name="Hibbett D.S."/>
            <person name="Martin F."/>
            <person name="Nordberg H.P."/>
            <person name="Cantor M.N."/>
            <person name="Hua S.X."/>
        </authorList>
    </citation>
    <scope>NUCLEOTIDE SEQUENCE [LARGE SCALE GENOMIC DNA]</scope>
    <source>
        <strain evidence="10 11">Zn</strain>
    </source>
</reference>
<dbReference type="InterPro" id="IPR036396">
    <property type="entry name" value="Cyt_P450_sf"/>
</dbReference>
<dbReference type="GO" id="GO:0005506">
    <property type="term" value="F:iron ion binding"/>
    <property type="evidence" value="ECO:0007669"/>
    <property type="project" value="InterPro"/>
</dbReference>
<evidence type="ECO:0000256" key="6">
    <source>
        <dbReference type="ARBA" id="ARBA00023004"/>
    </source>
</evidence>
<name>A0A0C3GHI7_OIDMZ</name>
<dbReference type="Pfam" id="PF00067">
    <property type="entry name" value="p450"/>
    <property type="match status" value="1"/>
</dbReference>
<dbReference type="PANTHER" id="PTHR24305:SF210">
    <property type="entry name" value="CYTOCHROME P450 MONOOXYGENASE ASQL-RELATED"/>
    <property type="match status" value="1"/>
</dbReference>
<keyword evidence="5 9" id="KW-0560">Oxidoreductase</keyword>
<dbReference type="CDD" id="cd11058">
    <property type="entry name" value="CYP60B-like"/>
    <property type="match status" value="1"/>
</dbReference>
<dbReference type="InterPro" id="IPR001128">
    <property type="entry name" value="Cyt_P450"/>
</dbReference>
<dbReference type="Proteomes" id="UP000054321">
    <property type="component" value="Unassembled WGS sequence"/>
</dbReference>
<dbReference type="Gene3D" id="1.10.630.10">
    <property type="entry name" value="Cytochrome P450"/>
    <property type="match status" value="1"/>
</dbReference>
<evidence type="ECO:0008006" key="12">
    <source>
        <dbReference type="Google" id="ProtNLM"/>
    </source>
</evidence>
<dbReference type="OrthoDB" id="1470350at2759"/>
<evidence type="ECO:0000256" key="2">
    <source>
        <dbReference type="ARBA" id="ARBA00010617"/>
    </source>
</evidence>
<keyword evidence="6 8" id="KW-0408">Iron</keyword>
<proteinExistence type="inferred from homology"/>
<dbReference type="InParanoid" id="A0A0C3GHI7"/>
<dbReference type="PANTHER" id="PTHR24305">
    <property type="entry name" value="CYTOCHROME P450"/>
    <property type="match status" value="1"/>
</dbReference>
<dbReference type="GO" id="GO:0009403">
    <property type="term" value="P:toxin biosynthetic process"/>
    <property type="evidence" value="ECO:0007669"/>
    <property type="project" value="UniProtKB-ARBA"/>
</dbReference>
<dbReference type="InterPro" id="IPR002401">
    <property type="entry name" value="Cyt_P450_E_grp-I"/>
</dbReference>
<dbReference type="PRINTS" id="PR00463">
    <property type="entry name" value="EP450I"/>
</dbReference>
<dbReference type="GO" id="GO:0004497">
    <property type="term" value="F:monooxygenase activity"/>
    <property type="evidence" value="ECO:0007669"/>
    <property type="project" value="UniProtKB-KW"/>
</dbReference>
<feature type="binding site" description="axial binding residue" evidence="8">
    <location>
        <position position="427"/>
    </location>
    <ligand>
        <name>heme</name>
        <dbReference type="ChEBI" id="CHEBI:30413"/>
    </ligand>
    <ligandPart>
        <name>Fe</name>
        <dbReference type="ChEBI" id="CHEBI:18248"/>
    </ligandPart>
</feature>
<keyword evidence="11" id="KW-1185">Reference proteome</keyword>
<reference evidence="11" key="2">
    <citation type="submission" date="2015-01" db="EMBL/GenBank/DDBJ databases">
        <title>Evolutionary Origins and Diversification of the Mycorrhizal Mutualists.</title>
        <authorList>
            <consortium name="DOE Joint Genome Institute"/>
            <consortium name="Mycorrhizal Genomics Consortium"/>
            <person name="Kohler A."/>
            <person name="Kuo A."/>
            <person name="Nagy L.G."/>
            <person name="Floudas D."/>
            <person name="Copeland A."/>
            <person name="Barry K.W."/>
            <person name="Cichocki N."/>
            <person name="Veneault-Fourrey C."/>
            <person name="LaButti K."/>
            <person name="Lindquist E.A."/>
            <person name="Lipzen A."/>
            <person name="Lundell T."/>
            <person name="Morin E."/>
            <person name="Murat C."/>
            <person name="Riley R."/>
            <person name="Ohm R."/>
            <person name="Sun H."/>
            <person name="Tunlid A."/>
            <person name="Henrissat B."/>
            <person name="Grigoriev I.V."/>
            <person name="Hibbett D.S."/>
            <person name="Martin F."/>
        </authorList>
    </citation>
    <scope>NUCLEOTIDE SEQUENCE [LARGE SCALE GENOMIC DNA]</scope>
    <source>
        <strain evidence="11">Zn</strain>
    </source>
</reference>
<evidence type="ECO:0000256" key="3">
    <source>
        <dbReference type="ARBA" id="ARBA00022617"/>
    </source>
</evidence>
<evidence type="ECO:0000313" key="11">
    <source>
        <dbReference type="Proteomes" id="UP000054321"/>
    </source>
</evidence>
<keyword evidence="7 9" id="KW-0503">Monooxygenase</keyword>
<comment type="similarity">
    <text evidence="2 9">Belongs to the cytochrome P450 family.</text>
</comment>
<evidence type="ECO:0000256" key="5">
    <source>
        <dbReference type="ARBA" id="ARBA00023002"/>
    </source>
</evidence>
<dbReference type="AlphaFoldDB" id="A0A0C3GHI7"/>
<evidence type="ECO:0000256" key="9">
    <source>
        <dbReference type="RuleBase" id="RU000461"/>
    </source>
</evidence>
<dbReference type="HOGENOM" id="CLU_001570_14_11_1"/>
<sequence length="482" mass="54884">MLISIVVYNIYFHPLAKFPGPKLYAISQIPWAIKTITGRFEDDLRSLHARYGDVVRFAPDELSFITPAAWKDIYGHGNTKFFVKAHEAPPGTVSNILRANDADHARFRKLMSHAFSDRALREQYSLIAGHVDRLISKLNDKVSGNEENADNVVDIVSWYNFTTFDLIGDLAFGESFDCLKNSSLHTWVALIFRSIRANSLALVAKRFNPLGKLLLFFRSEDAIHKWKDHMRMTREKVGRRLKKQTDRPDFMTYILRHNDERGMSLPEIESNASFLIMAGSETTATALSGVTYLLLRNPEHLTALVHEIRSRFPLDEAMDISALADCKYLNACLQESLRMYPPVPIGLRRLVVAENAMVAGYHIPKGTVVSLHSLAAYRSPSNFANPNQFLPGRWIDGVESSERDKNESLSTAFRGIIEPFSVGPRNCLGKNLAWVEMRLILARVLRSFDLELVDNGWNPDEQKIYTLWEKPRLNVKLKMCQE</sequence>
<evidence type="ECO:0000313" key="10">
    <source>
        <dbReference type="EMBL" id="KIM95590.1"/>
    </source>
</evidence>
<dbReference type="SUPFAM" id="SSF48264">
    <property type="entry name" value="Cytochrome P450"/>
    <property type="match status" value="1"/>
</dbReference>
<keyword evidence="4 8" id="KW-0479">Metal-binding</keyword>
<dbReference type="STRING" id="913774.A0A0C3GHI7"/>
<dbReference type="GO" id="GO:0016705">
    <property type="term" value="F:oxidoreductase activity, acting on paired donors, with incorporation or reduction of molecular oxygen"/>
    <property type="evidence" value="ECO:0007669"/>
    <property type="project" value="InterPro"/>
</dbReference>
<evidence type="ECO:0000256" key="1">
    <source>
        <dbReference type="ARBA" id="ARBA00001971"/>
    </source>
</evidence>
<evidence type="ECO:0000256" key="7">
    <source>
        <dbReference type="ARBA" id="ARBA00023033"/>
    </source>
</evidence>
<dbReference type="PROSITE" id="PS00086">
    <property type="entry name" value="CYTOCHROME_P450"/>
    <property type="match status" value="1"/>
</dbReference>
<dbReference type="FunFam" id="1.10.630.10:FF:000047">
    <property type="entry name" value="Cytochrome P450 monooxygenase"/>
    <property type="match status" value="1"/>
</dbReference>
<dbReference type="GO" id="GO:0020037">
    <property type="term" value="F:heme binding"/>
    <property type="evidence" value="ECO:0007669"/>
    <property type="project" value="InterPro"/>
</dbReference>
<gene>
    <name evidence="10" type="ORF">OIDMADRAFT_133798</name>
</gene>
<dbReference type="InterPro" id="IPR050121">
    <property type="entry name" value="Cytochrome_P450_monoxygenase"/>
</dbReference>
<dbReference type="PRINTS" id="PR00385">
    <property type="entry name" value="P450"/>
</dbReference>
<dbReference type="EMBL" id="KN832886">
    <property type="protein sequence ID" value="KIM95590.1"/>
    <property type="molecule type" value="Genomic_DNA"/>
</dbReference>
<protein>
    <recommendedName>
        <fullName evidence="12">Cytochrome P450 monooxygenase</fullName>
    </recommendedName>
</protein>
<comment type="cofactor">
    <cofactor evidence="1 8">
        <name>heme</name>
        <dbReference type="ChEBI" id="CHEBI:30413"/>
    </cofactor>
</comment>
<keyword evidence="3 8" id="KW-0349">Heme</keyword>
<evidence type="ECO:0000256" key="4">
    <source>
        <dbReference type="ARBA" id="ARBA00022723"/>
    </source>
</evidence>
<dbReference type="InterPro" id="IPR017972">
    <property type="entry name" value="Cyt_P450_CS"/>
</dbReference>
<organism evidence="10 11">
    <name type="scientific">Oidiodendron maius (strain Zn)</name>
    <dbReference type="NCBI Taxonomy" id="913774"/>
    <lineage>
        <taxon>Eukaryota</taxon>
        <taxon>Fungi</taxon>
        <taxon>Dikarya</taxon>
        <taxon>Ascomycota</taxon>
        <taxon>Pezizomycotina</taxon>
        <taxon>Leotiomycetes</taxon>
        <taxon>Leotiomycetes incertae sedis</taxon>
        <taxon>Myxotrichaceae</taxon>
        <taxon>Oidiodendron</taxon>
    </lineage>
</organism>
<accession>A0A0C3GHI7</accession>
<evidence type="ECO:0000256" key="8">
    <source>
        <dbReference type="PIRSR" id="PIRSR602401-1"/>
    </source>
</evidence>